<evidence type="ECO:0000256" key="1">
    <source>
        <dbReference type="SAM" id="MobiDB-lite"/>
    </source>
</evidence>
<dbReference type="Pfam" id="PF12113">
    <property type="entry name" value="SVM_signal"/>
    <property type="match status" value="1"/>
</dbReference>
<dbReference type="EMBL" id="CP055264">
    <property type="protein sequence ID" value="QKX95086.1"/>
    <property type="molecule type" value="Genomic_DNA"/>
</dbReference>
<dbReference type="SMR" id="A0A859I8L9"/>
<gene>
    <name evidence="3" type="ORF">RP166_0710</name>
</gene>
<feature type="region of interest" description="Disordered" evidence="1">
    <location>
        <begin position="32"/>
        <end position="58"/>
    </location>
</feature>
<name>A0A859I8L9_9MOLU</name>
<organism evidence="3 4">
    <name type="scientific">Rapeseed phyllody phytoplasma</name>
    <dbReference type="NCBI Taxonomy" id="2490543"/>
    <lineage>
        <taxon>Bacteria</taxon>
        <taxon>Bacillati</taxon>
        <taxon>Mycoplasmatota</taxon>
        <taxon>Mollicutes</taxon>
        <taxon>Acholeplasmatales</taxon>
        <taxon>Acholeplasmataceae</taxon>
        <taxon>Candidatus Phytoplasma</taxon>
        <taxon>16SrI (Aster yellows group)</taxon>
    </lineage>
</organism>
<proteinExistence type="predicted"/>
<evidence type="ECO:0000313" key="4">
    <source>
        <dbReference type="Proteomes" id="UP000509122"/>
    </source>
</evidence>
<feature type="compositionally biased region" description="Basic and acidic residues" evidence="1">
    <location>
        <begin position="33"/>
        <end position="58"/>
    </location>
</feature>
<evidence type="ECO:0000313" key="3">
    <source>
        <dbReference type="EMBL" id="QKX95086.1"/>
    </source>
</evidence>
<dbReference type="Proteomes" id="UP000509122">
    <property type="component" value="Chromosome"/>
</dbReference>
<feature type="domain" description="Sequence-variable mosaic (SVM) signal sequence" evidence="2">
    <location>
        <begin position="1"/>
        <end position="31"/>
    </location>
</feature>
<accession>A0A859I8L9</accession>
<dbReference type="AlphaFoldDB" id="A0A859I8L9"/>
<dbReference type="InterPro" id="IPR021970">
    <property type="entry name" value="SVM_signal"/>
</dbReference>
<protein>
    <submittedName>
        <fullName evidence="3">Putative secreted protein, SAP11-like</fullName>
    </submittedName>
</protein>
<reference evidence="3 4" key="1">
    <citation type="submission" date="2020-06" db="EMBL/GenBank/DDBJ databases">
        <title>Complete genome sequence of Candidatus Phytoplasma asteris RP166.</title>
        <authorList>
            <person name="Cho S.-T."/>
            <person name="Zwolinska A."/>
            <person name="Huang W."/>
            <person name="Wouters R."/>
            <person name="Hogenhout S.A."/>
            <person name="Kuo C.-H."/>
        </authorList>
    </citation>
    <scope>NUCLEOTIDE SEQUENCE [LARGE SCALE GENOMIC DNA]</scope>
    <source>
        <strain evidence="3">RP166</strain>
    </source>
</reference>
<evidence type="ECO:0000259" key="2">
    <source>
        <dbReference type="Pfam" id="PF12113"/>
    </source>
</evidence>
<feature type="region of interest" description="Disordered" evidence="1">
    <location>
        <begin position="102"/>
        <end position="121"/>
    </location>
</feature>
<sequence length="121" mass="14328">MLKLKNQFKIISIYLFVFIGLLFINVNQVIASPKKESSDKKRDISEINKSEEKNKKQKEDIKRFYTIHKEFKEYSIEKNNEIIKILENPELMEILKQKAEEETKNLKEEGSSSKQSDDSKK</sequence>
<dbReference type="KEGG" id="rphy:RP166_0710"/>